<dbReference type="Gene3D" id="1.10.510.10">
    <property type="entry name" value="Transferase(Phosphotransferase) domain 1"/>
    <property type="match status" value="1"/>
</dbReference>
<evidence type="ECO:0000256" key="7">
    <source>
        <dbReference type="SAM" id="MobiDB-lite"/>
    </source>
</evidence>
<dbReference type="PROSITE" id="PS00108">
    <property type="entry name" value="PROTEIN_KINASE_ST"/>
    <property type="match status" value="1"/>
</dbReference>
<feature type="compositionally biased region" description="Basic and acidic residues" evidence="7">
    <location>
        <begin position="443"/>
        <end position="472"/>
    </location>
</feature>
<keyword evidence="3" id="KW-0808">Transferase</keyword>
<dbReference type="Pfam" id="PF00069">
    <property type="entry name" value="Pkinase"/>
    <property type="match status" value="1"/>
</dbReference>
<organism evidence="9 10">
    <name type="scientific">Streptomyces glaucus</name>
    <dbReference type="NCBI Taxonomy" id="284029"/>
    <lineage>
        <taxon>Bacteria</taxon>
        <taxon>Bacillati</taxon>
        <taxon>Actinomycetota</taxon>
        <taxon>Actinomycetes</taxon>
        <taxon>Kitasatosporales</taxon>
        <taxon>Streptomycetaceae</taxon>
        <taxon>Streptomyces</taxon>
    </lineage>
</organism>
<dbReference type="InterPro" id="IPR000719">
    <property type="entry name" value="Prot_kinase_dom"/>
</dbReference>
<keyword evidence="4" id="KW-0547">Nucleotide-binding</keyword>
<evidence type="ECO:0000259" key="8">
    <source>
        <dbReference type="PROSITE" id="PS50011"/>
    </source>
</evidence>
<dbReference type="PROSITE" id="PS50011">
    <property type="entry name" value="PROTEIN_KINASE_DOM"/>
    <property type="match status" value="1"/>
</dbReference>
<sequence length="478" mass="48640">MRDRPSAPRPALHASARLLGGRYRLDSRIGAGGVADVYEGVDLRLRRPVAVKVFRPGGDPALGERFADEAVVLAGLQHPGLVTLYDAGRHEDCAYLVMQLVKGTTLARRVSAGPMDPPDVAGLGAGLARALAHVHAAGIVHRDVKPSNVLLDAEGAPHLADFGIARMADATRRTASGELVGTASYLAPEQVLGKEVGPPADVYALGLVLLECLKGETEYRGTPLEAAVARLHRLPAVPRSAPPELARLLRAMTASDPAARPAAGECAETLSALGARLVPAPASGAGLDGAGRPGPDRETAEHGLPAPAVTGPPDVPRRQGGSRPRRLLPAVGTAVLTAVLGAALAAAPDGGETGDGRAAPGSTEPVPTEPSSGPASPGSPRATVRQPAASPSRAPSPASRALTFRASDGGTGRSPSRPAPPAPPSSAAPPSSPAPPSSAGPADEPRERARPRAVRTADDKPRGRTSKSEGRPAGKPRR</sequence>
<feature type="compositionally biased region" description="Low complexity" evidence="7">
    <location>
        <begin position="370"/>
        <end position="380"/>
    </location>
</feature>
<keyword evidence="6" id="KW-0067">ATP-binding</keyword>
<dbReference type="InterPro" id="IPR008271">
    <property type="entry name" value="Ser/Thr_kinase_AS"/>
</dbReference>
<feature type="region of interest" description="Disordered" evidence="7">
    <location>
        <begin position="347"/>
        <end position="478"/>
    </location>
</feature>
<dbReference type="Gene3D" id="3.30.200.20">
    <property type="entry name" value="Phosphorylase Kinase, domain 1"/>
    <property type="match status" value="1"/>
</dbReference>
<comment type="caution">
    <text evidence="9">The sequence shown here is derived from an EMBL/GenBank/DDBJ whole genome shotgun (WGS) entry which is preliminary data.</text>
</comment>
<evidence type="ECO:0000256" key="2">
    <source>
        <dbReference type="ARBA" id="ARBA00022527"/>
    </source>
</evidence>
<dbReference type="CDD" id="cd14014">
    <property type="entry name" value="STKc_PknB_like"/>
    <property type="match status" value="1"/>
</dbReference>
<dbReference type="EC" id="2.7.11.1" evidence="1"/>
<dbReference type="RefSeq" id="WP_344607069.1">
    <property type="nucleotide sequence ID" value="NZ_BAAATK010000038.1"/>
</dbReference>
<name>A0ABP5XCH1_9ACTN</name>
<feature type="region of interest" description="Disordered" evidence="7">
    <location>
        <begin position="283"/>
        <end position="327"/>
    </location>
</feature>
<evidence type="ECO:0000256" key="3">
    <source>
        <dbReference type="ARBA" id="ARBA00022679"/>
    </source>
</evidence>
<dbReference type="SMART" id="SM00220">
    <property type="entry name" value="S_TKc"/>
    <property type="match status" value="1"/>
</dbReference>
<evidence type="ECO:0000313" key="9">
    <source>
        <dbReference type="EMBL" id="GAA2450817.1"/>
    </source>
</evidence>
<protein>
    <recommendedName>
        <fullName evidence="1">non-specific serine/threonine protein kinase</fullName>
        <ecNumber evidence="1">2.7.11.1</ecNumber>
    </recommendedName>
</protein>
<evidence type="ECO:0000256" key="6">
    <source>
        <dbReference type="ARBA" id="ARBA00022840"/>
    </source>
</evidence>
<dbReference type="Proteomes" id="UP001500460">
    <property type="component" value="Unassembled WGS sequence"/>
</dbReference>
<keyword evidence="2" id="KW-0723">Serine/threonine-protein kinase</keyword>
<dbReference type="PANTHER" id="PTHR43289:SF6">
    <property type="entry name" value="SERINE_THREONINE-PROTEIN KINASE NEKL-3"/>
    <property type="match status" value="1"/>
</dbReference>
<evidence type="ECO:0000256" key="1">
    <source>
        <dbReference type="ARBA" id="ARBA00012513"/>
    </source>
</evidence>
<accession>A0ABP5XCH1</accession>
<gene>
    <name evidence="9" type="ORF">GCM10010421_49100</name>
</gene>
<evidence type="ECO:0000256" key="5">
    <source>
        <dbReference type="ARBA" id="ARBA00022777"/>
    </source>
</evidence>
<keyword evidence="10" id="KW-1185">Reference proteome</keyword>
<dbReference type="PANTHER" id="PTHR43289">
    <property type="entry name" value="MITOGEN-ACTIVATED PROTEIN KINASE KINASE KINASE 20-RELATED"/>
    <property type="match status" value="1"/>
</dbReference>
<reference evidence="10" key="1">
    <citation type="journal article" date="2019" name="Int. J. Syst. Evol. Microbiol.">
        <title>The Global Catalogue of Microorganisms (GCM) 10K type strain sequencing project: providing services to taxonomists for standard genome sequencing and annotation.</title>
        <authorList>
            <consortium name="The Broad Institute Genomics Platform"/>
            <consortium name="The Broad Institute Genome Sequencing Center for Infectious Disease"/>
            <person name="Wu L."/>
            <person name="Ma J."/>
        </authorList>
    </citation>
    <scope>NUCLEOTIDE SEQUENCE [LARGE SCALE GENOMIC DNA]</scope>
    <source>
        <strain evidence="10">JCM 6922</strain>
    </source>
</reference>
<evidence type="ECO:0000313" key="10">
    <source>
        <dbReference type="Proteomes" id="UP001500460"/>
    </source>
</evidence>
<feature type="compositionally biased region" description="Low complexity" evidence="7">
    <location>
        <begin position="387"/>
        <end position="401"/>
    </location>
</feature>
<feature type="domain" description="Protein kinase" evidence="8">
    <location>
        <begin position="23"/>
        <end position="273"/>
    </location>
</feature>
<dbReference type="EMBL" id="BAAATK010000038">
    <property type="protein sequence ID" value="GAA2450817.1"/>
    <property type="molecule type" value="Genomic_DNA"/>
</dbReference>
<dbReference type="SUPFAM" id="SSF56112">
    <property type="entry name" value="Protein kinase-like (PK-like)"/>
    <property type="match status" value="1"/>
</dbReference>
<keyword evidence="5" id="KW-0418">Kinase</keyword>
<evidence type="ECO:0000256" key="4">
    <source>
        <dbReference type="ARBA" id="ARBA00022741"/>
    </source>
</evidence>
<dbReference type="InterPro" id="IPR011009">
    <property type="entry name" value="Kinase-like_dom_sf"/>
</dbReference>
<feature type="compositionally biased region" description="Pro residues" evidence="7">
    <location>
        <begin position="417"/>
        <end position="438"/>
    </location>
</feature>
<proteinExistence type="predicted"/>